<dbReference type="OrthoDB" id="5176305at2"/>
<dbReference type="STRING" id="53376.BST25_02890"/>
<dbReference type="SUPFAM" id="SSF54427">
    <property type="entry name" value="NTF2-like"/>
    <property type="match status" value="1"/>
</dbReference>
<name>A0A1X0DUS4_MYCHE</name>
<organism evidence="1 2">
    <name type="scientific">Mycobacterium heidelbergense</name>
    <dbReference type="NCBI Taxonomy" id="53376"/>
    <lineage>
        <taxon>Bacteria</taxon>
        <taxon>Bacillati</taxon>
        <taxon>Actinomycetota</taxon>
        <taxon>Actinomycetes</taxon>
        <taxon>Mycobacteriales</taxon>
        <taxon>Mycobacteriaceae</taxon>
        <taxon>Mycobacterium</taxon>
        <taxon>Mycobacterium simiae complex</taxon>
    </lineage>
</organism>
<dbReference type="InterPro" id="IPR037401">
    <property type="entry name" value="SnoaL-like"/>
</dbReference>
<evidence type="ECO:0000313" key="2">
    <source>
        <dbReference type="Proteomes" id="UP000192566"/>
    </source>
</evidence>
<dbReference type="AlphaFoldDB" id="A0A1X0DUS4"/>
<protein>
    <submittedName>
        <fullName evidence="1">DUF4440 domain-containing protein</fullName>
    </submittedName>
</protein>
<proteinExistence type="predicted"/>
<dbReference type="PANTHER" id="PTHR41252">
    <property type="entry name" value="BLR2505 PROTEIN"/>
    <property type="match status" value="1"/>
</dbReference>
<reference evidence="1 2" key="1">
    <citation type="submission" date="2017-02" db="EMBL/GenBank/DDBJ databases">
        <title>The new phylogeny of genus Mycobacterium.</title>
        <authorList>
            <person name="Tortoli E."/>
            <person name="Trovato A."/>
            <person name="Cirillo D.M."/>
        </authorList>
    </citation>
    <scope>NUCLEOTIDE SEQUENCE [LARGE SCALE GENOMIC DNA]</scope>
    <source>
        <strain evidence="1 2">DSM 44471</strain>
    </source>
</reference>
<evidence type="ECO:0000313" key="1">
    <source>
        <dbReference type="EMBL" id="ORA75952.1"/>
    </source>
</evidence>
<gene>
    <name evidence="1" type="ORF">BST25_02890</name>
</gene>
<accession>A0A1X0DUS4</accession>
<dbReference type="InterPro" id="IPR032710">
    <property type="entry name" value="NTF2-like_dom_sf"/>
</dbReference>
<dbReference type="Proteomes" id="UP000192566">
    <property type="component" value="Unassembled WGS sequence"/>
</dbReference>
<dbReference type="Pfam" id="PF12680">
    <property type="entry name" value="SnoaL_2"/>
    <property type="match status" value="1"/>
</dbReference>
<comment type="caution">
    <text evidence="1">The sequence shown here is derived from an EMBL/GenBank/DDBJ whole genome shotgun (WGS) entry which is preliminary data.</text>
</comment>
<sequence>MTNPNIEATKKGYEAFSAGDLEAALNVFDDSAEWIVNGESMIGGTYRGKNELTELFMRLGEKATQVVPKRFLADGDVVVVLTEVTVGAETATEADVFDFHNGKVVKAHSFGDTAIQERVFGTKRVTA</sequence>
<dbReference type="EMBL" id="MVHR01000003">
    <property type="protein sequence ID" value="ORA75952.1"/>
    <property type="molecule type" value="Genomic_DNA"/>
</dbReference>
<dbReference type="PANTHER" id="PTHR41252:SF1">
    <property type="entry name" value="BLR2505 PROTEIN"/>
    <property type="match status" value="1"/>
</dbReference>
<dbReference type="Gene3D" id="3.10.450.50">
    <property type="match status" value="1"/>
</dbReference>
<keyword evidence="2" id="KW-1185">Reference proteome</keyword>
<dbReference type="RefSeq" id="WP_083072447.1">
    <property type="nucleotide sequence ID" value="NZ_AP022615.1"/>
</dbReference>